<feature type="signal peptide" evidence="5">
    <location>
        <begin position="1"/>
        <end position="20"/>
    </location>
</feature>
<dbReference type="EMBL" id="MH835330">
    <property type="protein sequence ID" value="QBL02616.1"/>
    <property type="molecule type" value="mRNA"/>
</dbReference>
<feature type="chain" id="PRO_5019860113" evidence="5">
    <location>
        <begin position="21"/>
        <end position="119"/>
    </location>
</feature>
<comment type="subcellular location">
    <subcellularLocation>
        <location evidence="1">Secreted</location>
    </subcellularLocation>
</comment>
<name>A0A481ZNC9_TRICY</name>
<evidence type="ECO:0000256" key="5">
    <source>
        <dbReference type="SAM" id="SignalP"/>
    </source>
</evidence>
<evidence type="ECO:0000259" key="6">
    <source>
        <dbReference type="Pfam" id="PF03045"/>
    </source>
</evidence>
<proteinExistence type="evidence at transcript level"/>
<dbReference type="GO" id="GO:0005615">
    <property type="term" value="C:extracellular space"/>
    <property type="evidence" value="ECO:0007669"/>
    <property type="project" value="TreeGrafter"/>
</dbReference>
<accession>A0A481ZNC9</accession>
<dbReference type="AlphaFoldDB" id="A0A481ZNC9"/>
<evidence type="ECO:0000256" key="3">
    <source>
        <dbReference type="ARBA" id="ARBA00022729"/>
    </source>
</evidence>
<dbReference type="InterPro" id="IPR052680">
    <property type="entry name" value="Glyco_Hormone_Alpha"/>
</dbReference>
<dbReference type="GO" id="GO:0051427">
    <property type="term" value="F:hormone receptor binding"/>
    <property type="evidence" value="ECO:0007669"/>
    <property type="project" value="TreeGrafter"/>
</dbReference>
<evidence type="ECO:0000256" key="1">
    <source>
        <dbReference type="ARBA" id="ARBA00004613"/>
    </source>
</evidence>
<feature type="domain" description="DAN" evidence="6">
    <location>
        <begin position="26"/>
        <end position="116"/>
    </location>
</feature>
<evidence type="ECO:0000313" key="7">
    <source>
        <dbReference type="EMBL" id="QBL02616.1"/>
    </source>
</evidence>
<keyword evidence="2" id="KW-0964">Secreted</keyword>
<evidence type="ECO:0000256" key="4">
    <source>
        <dbReference type="ARBA" id="ARBA00023157"/>
    </source>
</evidence>
<dbReference type="GO" id="GO:0007166">
    <property type="term" value="P:cell surface receptor signaling pathway"/>
    <property type="evidence" value="ECO:0007669"/>
    <property type="project" value="TreeGrafter"/>
</dbReference>
<protein>
    <submittedName>
        <fullName evidence="7">Glycoprotein hormone-like secreted protein</fullName>
    </submittedName>
</protein>
<dbReference type="PANTHER" id="PTHR31129">
    <property type="entry name" value="GLYCOPROTEIN HORMONE ALPHA-2"/>
    <property type="match status" value="1"/>
</dbReference>
<dbReference type="InterPro" id="IPR029034">
    <property type="entry name" value="Cystine-knot_cytokine"/>
</dbReference>
<reference evidence="7" key="1">
    <citation type="submission" date="2018-09" db="EMBL/GenBank/DDBJ databases">
        <authorList>
            <person name="Nielsen S.K.D."/>
            <person name="Koch T.L."/>
            <person name="Hauser F."/>
            <person name="Garm A."/>
            <person name="Grimmelikhuijzen C.J.P."/>
        </authorList>
    </citation>
    <scope>NUCLEOTIDE SEQUENCE</scope>
</reference>
<dbReference type="Pfam" id="PF03045">
    <property type="entry name" value="DAN"/>
    <property type="match status" value="1"/>
</dbReference>
<keyword evidence="3 5" id="KW-0732">Signal</keyword>
<organism evidence="7">
    <name type="scientific">Tripedalia cystophora</name>
    <name type="common">Mangrove box jellyfish</name>
    <dbReference type="NCBI Taxonomy" id="6141"/>
    <lineage>
        <taxon>Eukaryota</taxon>
        <taxon>Metazoa</taxon>
        <taxon>Cnidaria</taxon>
        <taxon>Cubozoa</taxon>
        <taxon>Carybdeida</taxon>
        <taxon>Tripedaliidae</taxon>
        <taxon>Tripedalia</taxon>
    </lineage>
</organism>
<reference evidence="7" key="2">
    <citation type="journal article" date="2019" name="BMC Genomics">
        <title>De novo transcriptome assembly of the cubomedusa Tripedalia cystophora, including the analysis of a set of genes involved in peptidergic neurotransmission.</title>
        <authorList>
            <person name="Nielsen S.K."/>
            <person name="Koch T.L."/>
            <person name="Hauser F."/>
            <person name="Garm A."/>
            <person name="Grimmelikhuijzen C.J."/>
        </authorList>
    </citation>
    <scope>NUCLEOTIDE SEQUENCE</scope>
</reference>
<dbReference type="PANTHER" id="PTHR31129:SF2">
    <property type="entry name" value="GLYCOPROTEIN HORMONE ALPHA-2"/>
    <property type="match status" value="1"/>
</dbReference>
<evidence type="ECO:0000256" key="2">
    <source>
        <dbReference type="ARBA" id="ARBA00022525"/>
    </source>
</evidence>
<keyword evidence="4" id="KW-1015">Disulfide bond</keyword>
<dbReference type="Gene3D" id="2.10.90.10">
    <property type="entry name" value="Cystine-knot cytokines"/>
    <property type="match status" value="1"/>
</dbReference>
<sequence>MAQVVTSLLAGFLLSHAIQANPLTSALTHRRCELQGYKINVKLQNCIPRKVEINTCLGSCVSTATPQGTDNSLAPRCDCCKVGQQRKLEVEMKCMGPKGEYSHYHPMYTATSCHCGFCY</sequence>
<dbReference type="InterPro" id="IPR004133">
    <property type="entry name" value="DAN_dom"/>
</dbReference>